<organism evidence="3 4">
    <name type="scientific">Allomyces macrogynus (strain ATCC 38327)</name>
    <name type="common">Allomyces javanicus var. macrogynus</name>
    <dbReference type="NCBI Taxonomy" id="578462"/>
    <lineage>
        <taxon>Eukaryota</taxon>
        <taxon>Fungi</taxon>
        <taxon>Fungi incertae sedis</taxon>
        <taxon>Blastocladiomycota</taxon>
        <taxon>Blastocladiomycetes</taxon>
        <taxon>Blastocladiales</taxon>
        <taxon>Blastocladiaceae</taxon>
        <taxon>Allomyces</taxon>
    </lineage>
</organism>
<dbReference type="Proteomes" id="UP000054350">
    <property type="component" value="Unassembled WGS sequence"/>
</dbReference>
<proteinExistence type="predicted"/>
<feature type="transmembrane region" description="Helical" evidence="1">
    <location>
        <begin position="592"/>
        <end position="613"/>
    </location>
</feature>
<sequence>MIPFQWLSSTFWALVAFTITAFFLLDGAQGAKRVMPATQPLCNGDGGMFGYSVHAVTVSGWTYLAVGQPWDISMRIYKTPYAAYAPVTYVNATCPLDAAANASSTTTTATATTTTTAPAASSTPCTTVPTASFPGYPSTAWTLVTTLTDPSNSTTTAFNGTQAGSALSLFGYDVKWSTDGTWLAVGAPGRAFTSGLGLSKHPYHGSVLIYHRTGDVLTSVTELSVAQLGRTRAYHDRFGSKVVFSPDANSAFLFVTANGGWDSVSSPDSGAIYGRSLWTGAWPGTPTRFTGNMGVYVFSLNGGAWTPFQFIPSASAIPLGTLGLDIAVAATSDLDTTLAVRDYTASPSSNVTAGLVSIYRLNLNSFARLTNLAAPDYNQSSTWMAENWFGLGLALTIDATAQLALLQVGAPRGGNPVTQLVSTKWKYWDAWTWDTSLANPSSVSKTFFGGSMIATDKWLLVADATSGNGRGTVYLYHRRRLGEMAFGFEDVTLSAVPASRKAVMDWIGTLAPNASMIDTTTYHQDHFGKAMTASGNVIVVGAPVDNCVYTFNMPALYTNPNATLTDPGDNNITKITDPNSGTGVSTDNTVKYALMGSILSLILIVPTVTIYVMRSHKRQLLARLNQRGMAGGAAKPGTIATSTPMMMMGVDNQSPLTASSISPLTG</sequence>
<evidence type="ECO:0000256" key="1">
    <source>
        <dbReference type="SAM" id="Phobius"/>
    </source>
</evidence>
<evidence type="ECO:0000313" key="3">
    <source>
        <dbReference type="EMBL" id="KNE64948.1"/>
    </source>
</evidence>
<keyword evidence="2" id="KW-0732">Signal</keyword>
<dbReference type="SUPFAM" id="SSF75011">
    <property type="entry name" value="3-carboxy-cis,cis-mucoante lactonizing enzyme"/>
    <property type="match status" value="1"/>
</dbReference>
<dbReference type="AlphaFoldDB" id="A0A0L0SQX7"/>
<keyword evidence="4" id="KW-1185">Reference proteome</keyword>
<keyword evidence="1" id="KW-1133">Transmembrane helix</keyword>
<feature type="chain" id="PRO_5005548176" evidence="2">
    <location>
        <begin position="31"/>
        <end position="666"/>
    </location>
</feature>
<keyword evidence="1" id="KW-0472">Membrane</keyword>
<evidence type="ECO:0000256" key="2">
    <source>
        <dbReference type="SAM" id="SignalP"/>
    </source>
</evidence>
<dbReference type="VEuPathDB" id="FungiDB:AMAG_10613"/>
<dbReference type="OrthoDB" id="5538309at2759"/>
<keyword evidence="1" id="KW-0812">Transmembrane</keyword>
<feature type="signal peptide" evidence="2">
    <location>
        <begin position="1"/>
        <end position="30"/>
    </location>
</feature>
<protein>
    <submittedName>
        <fullName evidence="3">Uncharacterized protein</fullName>
    </submittedName>
</protein>
<gene>
    <name evidence="3" type="ORF">AMAG_10613</name>
</gene>
<dbReference type="PANTHER" id="PTHR36220:SF1">
    <property type="entry name" value="GAMMA TUBULIN COMPLEX COMPONENT C-TERMINAL DOMAIN-CONTAINING PROTEIN"/>
    <property type="match status" value="1"/>
</dbReference>
<evidence type="ECO:0000313" key="4">
    <source>
        <dbReference type="Proteomes" id="UP000054350"/>
    </source>
</evidence>
<reference evidence="3 4" key="1">
    <citation type="submission" date="2009-11" db="EMBL/GenBank/DDBJ databases">
        <title>Annotation of Allomyces macrogynus ATCC 38327.</title>
        <authorList>
            <consortium name="The Broad Institute Genome Sequencing Platform"/>
            <person name="Russ C."/>
            <person name="Cuomo C."/>
            <person name="Burger G."/>
            <person name="Gray M.W."/>
            <person name="Holland P.W.H."/>
            <person name="King N."/>
            <person name="Lang F.B.F."/>
            <person name="Roger A.J."/>
            <person name="Ruiz-Trillo I."/>
            <person name="Young S.K."/>
            <person name="Zeng Q."/>
            <person name="Gargeya S."/>
            <person name="Fitzgerald M."/>
            <person name="Haas B."/>
            <person name="Abouelleil A."/>
            <person name="Alvarado L."/>
            <person name="Arachchi H.M."/>
            <person name="Berlin A."/>
            <person name="Chapman S.B."/>
            <person name="Gearin G."/>
            <person name="Goldberg J."/>
            <person name="Griggs A."/>
            <person name="Gujja S."/>
            <person name="Hansen M."/>
            <person name="Heiman D."/>
            <person name="Howarth C."/>
            <person name="Larimer J."/>
            <person name="Lui A."/>
            <person name="MacDonald P.J.P."/>
            <person name="McCowen C."/>
            <person name="Montmayeur A."/>
            <person name="Murphy C."/>
            <person name="Neiman D."/>
            <person name="Pearson M."/>
            <person name="Priest M."/>
            <person name="Roberts A."/>
            <person name="Saif S."/>
            <person name="Shea T."/>
            <person name="Sisk P."/>
            <person name="Stolte C."/>
            <person name="Sykes S."/>
            <person name="Wortman J."/>
            <person name="Nusbaum C."/>
            <person name="Birren B."/>
        </authorList>
    </citation>
    <scope>NUCLEOTIDE SEQUENCE [LARGE SCALE GENOMIC DNA]</scope>
    <source>
        <strain evidence="3 4">ATCC 38327</strain>
    </source>
</reference>
<dbReference type="PANTHER" id="PTHR36220">
    <property type="entry name" value="UNNAMED PRODUCT"/>
    <property type="match status" value="1"/>
</dbReference>
<reference evidence="4" key="2">
    <citation type="submission" date="2009-11" db="EMBL/GenBank/DDBJ databases">
        <title>The Genome Sequence of Allomyces macrogynus strain ATCC 38327.</title>
        <authorList>
            <consortium name="The Broad Institute Genome Sequencing Platform"/>
            <person name="Russ C."/>
            <person name="Cuomo C."/>
            <person name="Shea T."/>
            <person name="Young S.K."/>
            <person name="Zeng Q."/>
            <person name="Koehrsen M."/>
            <person name="Haas B."/>
            <person name="Borodovsky M."/>
            <person name="Guigo R."/>
            <person name="Alvarado L."/>
            <person name="Berlin A."/>
            <person name="Borenstein D."/>
            <person name="Chen Z."/>
            <person name="Engels R."/>
            <person name="Freedman E."/>
            <person name="Gellesch M."/>
            <person name="Goldberg J."/>
            <person name="Griggs A."/>
            <person name="Gujja S."/>
            <person name="Heiman D."/>
            <person name="Hepburn T."/>
            <person name="Howarth C."/>
            <person name="Jen D."/>
            <person name="Larson L."/>
            <person name="Lewis B."/>
            <person name="Mehta T."/>
            <person name="Park D."/>
            <person name="Pearson M."/>
            <person name="Roberts A."/>
            <person name="Saif S."/>
            <person name="Shenoy N."/>
            <person name="Sisk P."/>
            <person name="Stolte C."/>
            <person name="Sykes S."/>
            <person name="Walk T."/>
            <person name="White J."/>
            <person name="Yandava C."/>
            <person name="Burger G."/>
            <person name="Gray M.W."/>
            <person name="Holland P.W.H."/>
            <person name="King N."/>
            <person name="Lang F.B.F."/>
            <person name="Roger A.J."/>
            <person name="Ruiz-Trillo I."/>
            <person name="Lander E."/>
            <person name="Nusbaum C."/>
        </authorList>
    </citation>
    <scope>NUCLEOTIDE SEQUENCE [LARGE SCALE GENOMIC DNA]</scope>
    <source>
        <strain evidence="4">ATCC 38327</strain>
    </source>
</reference>
<dbReference type="SMART" id="SM00191">
    <property type="entry name" value="Int_alpha"/>
    <property type="match status" value="3"/>
</dbReference>
<dbReference type="InterPro" id="IPR013519">
    <property type="entry name" value="Int_alpha_beta-p"/>
</dbReference>
<accession>A0A0L0SQX7</accession>
<name>A0A0L0SQX7_ALLM3</name>
<dbReference type="EMBL" id="GG745346">
    <property type="protein sequence ID" value="KNE64948.1"/>
    <property type="molecule type" value="Genomic_DNA"/>
</dbReference>